<dbReference type="GO" id="GO:0004550">
    <property type="term" value="F:nucleoside diphosphate kinase activity"/>
    <property type="evidence" value="ECO:0007669"/>
    <property type="project" value="UniProtKB-EC"/>
</dbReference>
<evidence type="ECO:0000256" key="8">
    <source>
        <dbReference type="ARBA" id="ARBA00022840"/>
    </source>
</evidence>
<organism evidence="13 14">
    <name type="scientific">Anaeromyces robustus</name>
    <dbReference type="NCBI Taxonomy" id="1754192"/>
    <lineage>
        <taxon>Eukaryota</taxon>
        <taxon>Fungi</taxon>
        <taxon>Fungi incertae sedis</taxon>
        <taxon>Chytridiomycota</taxon>
        <taxon>Chytridiomycota incertae sedis</taxon>
        <taxon>Neocallimastigomycetes</taxon>
        <taxon>Neocallimastigales</taxon>
        <taxon>Neocallimastigaceae</taxon>
        <taxon>Anaeromyces</taxon>
    </lineage>
</organism>
<dbReference type="AlphaFoldDB" id="A0A1Y1XR56"/>
<sequence length="150" mass="16814">MATERTYIMVKPDGVARGLVGEIIKRFENKGFKLIAIKMLQADEQLITKHYEEHIGKPFFPKIVKYILSGPVVGMVWQGKGVVAYGRVMLGKTDPLKSEPGTIRGDFGIDSGRNVVHGSDSVESAEREIKLWFPEGVVEYTRALDDIIYE</sequence>
<feature type="binding site" evidence="9">
    <location>
        <position position="87"/>
    </location>
    <ligand>
        <name>ATP</name>
        <dbReference type="ChEBI" id="CHEBI:30616"/>
    </ligand>
</feature>
<evidence type="ECO:0000256" key="10">
    <source>
        <dbReference type="RuleBase" id="RU004011"/>
    </source>
</evidence>
<dbReference type="Pfam" id="PF00334">
    <property type="entry name" value="NDK"/>
    <property type="match status" value="1"/>
</dbReference>
<evidence type="ECO:0000256" key="2">
    <source>
        <dbReference type="ARBA" id="ARBA00008142"/>
    </source>
</evidence>
<evidence type="ECO:0000256" key="4">
    <source>
        <dbReference type="ARBA" id="ARBA00017632"/>
    </source>
</evidence>
<dbReference type="SUPFAM" id="SSF54919">
    <property type="entry name" value="Nucleoside diphosphate kinase, NDK"/>
    <property type="match status" value="1"/>
</dbReference>
<dbReference type="InterPro" id="IPR001564">
    <property type="entry name" value="Nucleoside_diP_kinase"/>
</dbReference>
<feature type="binding site" evidence="9">
    <location>
        <position position="11"/>
    </location>
    <ligand>
        <name>ATP</name>
        <dbReference type="ChEBI" id="CHEBI:30616"/>
    </ligand>
</feature>
<dbReference type="EC" id="2.7.4.6" evidence="3 11"/>
<dbReference type="PANTHER" id="PTHR11349">
    <property type="entry name" value="NUCLEOSIDE DIPHOSPHATE KINASE"/>
    <property type="match status" value="1"/>
</dbReference>
<dbReference type="NCBIfam" id="NF001908">
    <property type="entry name" value="PRK00668.1"/>
    <property type="match status" value="1"/>
</dbReference>
<keyword evidence="7 11" id="KW-0418">Kinase</keyword>
<feature type="domain" description="Nucleoside diphosphate kinase-like" evidence="12">
    <location>
        <begin position="3"/>
        <end position="139"/>
    </location>
</feature>
<dbReference type="OrthoDB" id="2162449at2759"/>
<dbReference type="FunFam" id="3.30.70.141:FF:000002">
    <property type="entry name" value="Nucleoside diphosphate kinase"/>
    <property type="match status" value="1"/>
</dbReference>
<dbReference type="PRINTS" id="PR01243">
    <property type="entry name" value="NUCDPKINASE"/>
</dbReference>
<keyword evidence="5 11" id="KW-0808">Transferase</keyword>
<proteinExistence type="inferred from homology"/>
<dbReference type="Gene3D" id="3.30.70.141">
    <property type="entry name" value="Nucleoside diphosphate kinase-like domain"/>
    <property type="match status" value="1"/>
</dbReference>
<dbReference type="STRING" id="1754192.A0A1Y1XR56"/>
<comment type="cofactor">
    <cofactor evidence="1">
        <name>Mg(2+)</name>
        <dbReference type="ChEBI" id="CHEBI:18420"/>
    </cofactor>
</comment>
<evidence type="ECO:0000256" key="7">
    <source>
        <dbReference type="ARBA" id="ARBA00022777"/>
    </source>
</evidence>
<dbReference type="EMBL" id="MCFG01000001">
    <property type="protein sequence ID" value="ORX88230.1"/>
    <property type="molecule type" value="Genomic_DNA"/>
</dbReference>
<feature type="active site" description="Pros-phosphohistidine intermediate" evidence="9">
    <location>
        <position position="117"/>
    </location>
</feature>
<evidence type="ECO:0000256" key="3">
    <source>
        <dbReference type="ARBA" id="ARBA00012966"/>
    </source>
</evidence>
<dbReference type="GO" id="GO:0005524">
    <property type="term" value="F:ATP binding"/>
    <property type="evidence" value="ECO:0007669"/>
    <property type="project" value="UniProtKB-KW"/>
</dbReference>
<keyword evidence="6 11" id="KW-0547">Nucleotide-binding</keyword>
<dbReference type="InterPro" id="IPR023005">
    <property type="entry name" value="Nucleoside_diP_kinase_AS"/>
</dbReference>
<dbReference type="HAMAP" id="MF_00451">
    <property type="entry name" value="NDP_kinase"/>
    <property type="match status" value="1"/>
</dbReference>
<feature type="binding site" evidence="9">
    <location>
        <position position="104"/>
    </location>
    <ligand>
        <name>ATP</name>
        <dbReference type="ChEBI" id="CHEBI:30616"/>
    </ligand>
</feature>
<evidence type="ECO:0000259" key="12">
    <source>
        <dbReference type="SMART" id="SM00562"/>
    </source>
</evidence>
<evidence type="ECO:0000256" key="6">
    <source>
        <dbReference type="ARBA" id="ARBA00022741"/>
    </source>
</evidence>
<feature type="binding site" evidence="9">
    <location>
        <position position="93"/>
    </location>
    <ligand>
        <name>ATP</name>
        <dbReference type="ChEBI" id="CHEBI:30616"/>
    </ligand>
</feature>
<dbReference type="Proteomes" id="UP000193944">
    <property type="component" value="Unassembled WGS sequence"/>
</dbReference>
<dbReference type="GO" id="GO:0006183">
    <property type="term" value="P:GTP biosynthetic process"/>
    <property type="evidence" value="ECO:0007669"/>
    <property type="project" value="InterPro"/>
</dbReference>
<comment type="similarity">
    <text evidence="2 9 10">Belongs to the NDK family.</text>
</comment>
<dbReference type="InterPro" id="IPR034907">
    <property type="entry name" value="NDK-like_dom"/>
</dbReference>
<accession>A0A1Y1XR56</accession>
<evidence type="ECO:0000313" key="13">
    <source>
        <dbReference type="EMBL" id="ORX88230.1"/>
    </source>
</evidence>
<evidence type="ECO:0000256" key="11">
    <source>
        <dbReference type="RuleBase" id="RU004013"/>
    </source>
</evidence>
<dbReference type="SMART" id="SM00562">
    <property type="entry name" value="NDK"/>
    <property type="match status" value="1"/>
</dbReference>
<evidence type="ECO:0000256" key="1">
    <source>
        <dbReference type="ARBA" id="ARBA00001946"/>
    </source>
</evidence>
<dbReference type="CDD" id="cd04413">
    <property type="entry name" value="NDPk_I"/>
    <property type="match status" value="1"/>
</dbReference>
<name>A0A1Y1XR56_9FUNG</name>
<reference evidence="13 14" key="2">
    <citation type="submission" date="2016-08" db="EMBL/GenBank/DDBJ databases">
        <title>Pervasive Adenine N6-methylation of Active Genes in Fungi.</title>
        <authorList>
            <consortium name="DOE Joint Genome Institute"/>
            <person name="Mondo S.J."/>
            <person name="Dannebaum R.O."/>
            <person name="Kuo R.C."/>
            <person name="Labutti K."/>
            <person name="Haridas S."/>
            <person name="Kuo A."/>
            <person name="Salamov A."/>
            <person name="Ahrendt S.R."/>
            <person name="Lipzen A."/>
            <person name="Sullivan W."/>
            <person name="Andreopoulos W.B."/>
            <person name="Clum A."/>
            <person name="Lindquist E."/>
            <person name="Daum C."/>
            <person name="Ramamoorthy G.K."/>
            <person name="Gryganskyi A."/>
            <person name="Culley D."/>
            <person name="Magnuson J.K."/>
            <person name="James T.Y."/>
            <person name="O'Malley M.A."/>
            <person name="Stajich J.E."/>
            <person name="Spatafora J.W."/>
            <person name="Visel A."/>
            <person name="Grigoriev I.V."/>
        </authorList>
    </citation>
    <scope>NUCLEOTIDE SEQUENCE [LARGE SCALE GENOMIC DNA]</scope>
    <source>
        <strain evidence="13 14">S4</strain>
    </source>
</reference>
<dbReference type="GO" id="GO:0006241">
    <property type="term" value="P:CTP biosynthetic process"/>
    <property type="evidence" value="ECO:0007669"/>
    <property type="project" value="InterPro"/>
</dbReference>
<feature type="binding site" evidence="9">
    <location>
        <position position="114"/>
    </location>
    <ligand>
        <name>ATP</name>
        <dbReference type="ChEBI" id="CHEBI:30616"/>
    </ligand>
</feature>
<gene>
    <name evidence="13" type="ORF">BCR32DRAFT_260504</name>
</gene>
<reference evidence="13 14" key="1">
    <citation type="submission" date="2016-08" db="EMBL/GenBank/DDBJ databases">
        <title>A Parts List for Fungal Cellulosomes Revealed by Comparative Genomics.</title>
        <authorList>
            <consortium name="DOE Joint Genome Institute"/>
            <person name="Haitjema C.H."/>
            <person name="Gilmore S.P."/>
            <person name="Henske J.K."/>
            <person name="Solomon K.V."/>
            <person name="De Groot R."/>
            <person name="Kuo A."/>
            <person name="Mondo S.J."/>
            <person name="Salamov A.A."/>
            <person name="Labutti K."/>
            <person name="Zhao Z."/>
            <person name="Chiniquy J."/>
            <person name="Barry K."/>
            <person name="Brewer H.M."/>
            <person name="Purvine S.O."/>
            <person name="Wright A.T."/>
            <person name="Boxma B."/>
            <person name="Van Alen T."/>
            <person name="Hackstein J.H."/>
            <person name="Baker S.E."/>
            <person name="Grigoriev I.V."/>
            <person name="O'Malley M.A."/>
        </authorList>
    </citation>
    <scope>NUCLEOTIDE SEQUENCE [LARGE SCALE GENOMIC DNA]</scope>
    <source>
        <strain evidence="13 14">S4</strain>
    </source>
</reference>
<keyword evidence="8 11" id="KW-0067">ATP-binding</keyword>
<keyword evidence="14" id="KW-1185">Reference proteome</keyword>
<dbReference type="PROSITE" id="PS51374">
    <property type="entry name" value="NDPK_LIKE"/>
    <property type="match status" value="1"/>
</dbReference>
<dbReference type="GO" id="GO:0006228">
    <property type="term" value="P:UTP biosynthetic process"/>
    <property type="evidence" value="ECO:0007669"/>
    <property type="project" value="InterPro"/>
</dbReference>
<protein>
    <recommendedName>
        <fullName evidence="4 11">Nucleoside diphosphate kinase</fullName>
        <ecNumber evidence="3 11">2.7.4.6</ecNumber>
    </recommendedName>
</protein>
<feature type="binding site" evidence="9">
    <location>
        <position position="59"/>
    </location>
    <ligand>
        <name>ATP</name>
        <dbReference type="ChEBI" id="CHEBI:30616"/>
    </ligand>
</feature>
<evidence type="ECO:0000256" key="5">
    <source>
        <dbReference type="ARBA" id="ARBA00022679"/>
    </source>
</evidence>
<dbReference type="PROSITE" id="PS00469">
    <property type="entry name" value="NDPK"/>
    <property type="match status" value="1"/>
</dbReference>
<evidence type="ECO:0000313" key="14">
    <source>
        <dbReference type="Proteomes" id="UP000193944"/>
    </source>
</evidence>
<comment type="caution">
    <text evidence="13">The sequence shown here is derived from an EMBL/GenBank/DDBJ whole genome shotgun (WGS) entry which is preliminary data.</text>
</comment>
<evidence type="ECO:0000256" key="9">
    <source>
        <dbReference type="PROSITE-ProRule" id="PRU00706"/>
    </source>
</evidence>
<comment type="catalytic activity">
    <reaction evidence="11">
        <text>a 2'-deoxyribonucleoside 5'-diphosphate + ATP = a 2'-deoxyribonucleoside 5'-triphosphate + ADP</text>
        <dbReference type="Rhea" id="RHEA:44640"/>
        <dbReference type="ChEBI" id="CHEBI:30616"/>
        <dbReference type="ChEBI" id="CHEBI:61560"/>
        <dbReference type="ChEBI" id="CHEBI:73316"/>
        <dbReference type="ChEBI" id="CHEBI:456216"/>
        <dbReference type="EC" id="2.7.4.6"/>
    </reaction>
</comment>
<dbReference type="InterPro" id="IPR036850">
    <property type="entry name" value="NDK-like_dom_sf"/>
</dbReference>